<dbReference type="InterPro" id="IPR029058">
    <property type="entry name" value="AB_hydrolase_fold"/>
</dbReference>
<dbReference type="RefSeq" id="WP_160179733.1">
    <property type="nucleotide sequence ID" value="NZ_CP047656.1"/>
</dbReference>
<reference evidence="1 2" key="1">
    <citation type="submission" date="2019-12" db="EMBL/GenBank/DDBJ databases">
        <title>Genome sequencing and assembly of endphytes of Porphyra tenera.</title>
        <authorList>
            <person name="Park J.M."/>
            <person name="Shin R."/>
            <person name="Jo S.H."/>
        </authorList>
    </citation>
    <scope>NUCLEOTIDE SEQUENCE [LARGE SCALE GENOMIC DNA]</scope>
    <source>
        <strain evidence="1 2">GPM4</strain>
    </source>
</reference>
<evidence type="ECO:0000313" key="1">
    <source>
        <dbReference type="EMBL" id="QHJ11913.1"/>
    </source>
</evidence>
<proteinExistence type="predicted"/>
<dbReference type="AlphaFoldDB" id="A0A857JIZ9"/>
<organism evidence="1 2">
    <name type="scientific">Paraglaciecola mesophila</name>
    <dbReference type="NCBI Taxonomy" id="197222"/>
    <lineage>
        <taxon>Bacteria</taxon>
        <taxon>Pseudomonadati</taxon>
        <taxon>Pseudomonadota</taxon>
        <taxon>Gammaproteobacteria</taxon>
        <taxon>Alteromonadales</taxon>
        <taxon>Alteromonadaceae</taxon>
        <taxon>Paraglaciecola</taxon>
    </lineage>
</organism>
<gene>
    <name evidence="1" type="ORF">FX988_02149</name>
</gene>
<dbReference type="Pfam" id="PF05728">
    <property type="entry name" value="UPF0227"/>
    <property type="match status" value="1"/>
</dbReference>
<keyword evidence="2" id="KW-1185">Reference proteome</keyword>
<dbReference type="EMBL" id="CP047656">
    <property type="protein sequence ID" value="QHJ11913.1"/>
    <property type="molecule type" value="Genomic_DNA"/>
</dbReference>
<accession>A0A857JIZ9</accession>
<dbReference type="InterPro" id="IPR008886">
    <property type="entry name" value="UPF0227/Esterase_YqiA"/>
</dbReference>
<protein>
    <recommendedName>
        <fullName evidence="3">Esterase YqiA</fullName>
    </recommendedName>
</protein>
<dbReference type="KEGG" id="pmes:FX988_02149"/>
<dbReference type="PANTHER" id="PTHR35602:SF3">
    <property type="entry name" value="ESTERASE YQIA"/>
    <property type="match status" value="1"/>
</dbReference>
<name>A0A857JIZ9_9ALTE</name>
<dbReference type="Proteomes" id="UP000464524">
    <property type="component" value="Chromosome"/>
</dbReference>
<dbReference type="SUPFAM" id="SSF53474">
    <property type="entry name" value="alpha/beta-Hydrolases"/>
    <property type="match status" value="1"/>
</dbReference>
<dbReference type="Gene3D" id="3.40.50.1820">
    <property type="entry name" value="alpha/beta hydrolase"/>
    <property type="match status" value="1"/>
</dbReference>
<evidence type="ECO:0000313" key="2">
    <source>
        <dbReference type="Proteomes" id="UP000464524"/>
    </source>
</evidence>
<sequence>MTDSTREQVVIYLHGFLSSPQSVKAQQTKAFVEKYYPDLIFYIPQLDNHPKPAAKALDELIAQHPNADFGFIGSSMGGYFSSYLLERYGGKAVLINPAVQPYNLLADYLGEHVNPYTKQKFSLDESHTRDLTRFDTKSLASPQNYWVLLQTADETLDYRQAEEKYIGAKLTIEEGGDHSFQGYERFLKDIFQFLLHD</sequence>
<dbReference type="PANTHER" id="PTHR35602">
    <property type="entry name" value="ESTERASE YQIA-RELATED"/>
    <property type="match status" value="1"/>
</dbReference>
<dbReference type="OrthoDB" id="9814831at2"/>
<evidence type="ECO:0008006" key="3">
    <source>
        <dbReference type="Google" id="ProtNLM"/>
    </source>
</evidence>